<dbReference type="Proteomes" id="UP000325558">
    <property type="component" value="Unassembled WGS sequence"/>
</dbReference>
<name>A0A5N6XX71_9EURO</name>
<accession>A0A5N6XX71</accession>
<protein>
    <submittedName>
        <fullName evidence="1">Uncharacterized protein</fullName>
    </submittedName>
</protein>
<dbReference type="EMBL" id="ML737178">
    <property type="protein sequence ID" value="KAE8337598.1"/>
    <property type="molecule type" value="Genomic_DNA"/>
</dbReference>
<gene>
    <name evidence="1" type="ORF">BDV24DRAFT_139871</name>
</gene>
<sequence length="62" mass="6949">MSSRESVCAPKKGILPSVSNPLQYENAIVNLHTPLPLYQADKRAMLIFSVSFQIDQMPEGTW</sequence>
<dbReference type="OrthoDB" id="4362433at2759"/>
<dbReference type="AlphaFoldDB" id="A0A5N6XX71"/>
<evidence type="ECO:0000313" key="1">
    <source>
        <dbReference type="EMBL" id="KAE8337598.1"/>
    </source>
</evidence>
<reference evidence="1" key="1">
    <citation type="submission" date="2019-04" db="EMBL/GenBank/DDBJ databases">
        <title>Friends and foes A comparative genomics study of 23 Aspergillus species from section Flavi.</title>
        <authorList>
            <consortium name="DOE Joint Genome Institute"/>
            <person name="Kjaerbolling I."/>
            <person name="Vesth T."/>
            <person name="Frisvad J.C."/>
            <person name="Nybo J.L."/>
            <person name="Theobald S."/>
            <person name="Kildgaard S."/>
            <person name="Isbrandt T."/>
            <person name="Kuo A."/>
            <person name="Sato A."/>
            <person name="Lyhne E.K."/>
            <person name="Kogle M.E."/>
            <person name="Wiebenga A."/>
            <person name="Kun R.S."/>
            <person name="Lubbers R.J."/>
            <person name="Makela M.R."/>
            <person name="Barry K."/>
            <person name="Chovatia M."/>
            <person name="Clum A."/>
            <person name="Daum C."/>
            <person name="Haridas S."/>
            <person name="He G."/>
            <person name="LaButti K."/>
            <person name="Lipzen A."/>
            <person name="Mondo S."/>
            <person name="Riley R."/>
            <person name="Salamov A."/>
            <person name="Simmons B.A."/>
            <person name="Magnuson J.K."/>
            <person name="Henrissat B."/>
            <person name="Mortensen U.H."/>
            <person name="Larsen T.O."/>
            <person name="Devries R.P."/>
            <person name="Grigoriev I.V."/>
            <person name="Machida M."/>
            <person name="Baker S.E."/>
            <person name="Andersen M.R."/>
        </authorList>
    </citation>
    <scope>NUCLEOTIDE SEQUENCE</scope>
    <source>
        <strain evidence="1">CBS 117612</strain>
    </source>
</reference>
<organism evidence="1">
    <name type="scientific">Aspergillus arachidicola</name>
    <dbReference type="NCBI Taxonomy" id="656916"/>
    <lineage>
        <taxon>Eukaryota</taxon>
        <taxon>Fungi</taxon>
        <taxon>Dikarya</taxon>
        <taxon>Ascomycota</taxon>
        <taxon>Pezizomycotina</taxon>
        <taxon>Eurotiomycetes</taxon>
        <taxon>Eurotiomycetidae</taxon>
        <taxon>Eurotiales</taxon>
        <taxon>Aspergillaceae</taxon>
        <taxon>Aspergillus</taxon>
        <taxon>Aspergillus subgen. Circumdati</taxon>
    </lineage>
</organism>
<proteinExistence type="predicted"/>